<evidence type="ECO:0000313" key="3">
    <source>
        <dbReference type="Proteomes" id="UP001240984"/>
    </source>
</evidence>
<keyword evidence="3" id="KW-1185">Reference proteome</keyword>
<dbReference type="EMBL" id="JAUSRA010000001">
    <property type="protein sequence ID" value="MDP9793801.1"/>
    <property type="molecule type" value="Genomic_DNA"/>
</dbReference>
<sequence>MAVIIACLRPADRPRAKHKIKDLRGGTPERPARRRFCQPD</sequence>
<protein>
    <submittedName>
        <fullName evidence="2">Uncharacterized protein</fullName>
    </submittedName>
</protein>
<name>A0ABT9MR72_9ACTN</name>
<comment type="caution">
    <text evidence="2">The sequence shown here is derived from an EMBL/GenBank/DDBJ whole genome shotgun (WGS) entry which is preliminary data.</text>
</comment>
<organism evidence="2 3">
    <name type="scientific">Catenuloplanes nepalensis</name>
    <dbReference type="NCBI Taxonomy" id="587533"/>
    <lineage>
        <taxon>Bacteria</taxon>
        <taxon>Bacillati</taxon>
        <taxon>Actinomycetota</taxon>
        <taxon>Actinomycetes</taxon>
        <taxon>Micromonosporales</taxon>
        <taxon>Micromonosporaceae</taxon>
        <taxon>Catenuloplanes</taxon>
    </lineage>
</organism>
<evidence type="ECO:0000313" key="2">
    <source>
        <dbReference type="EMBL" id="MDP9793801.1"/>
    </source>
</evidence>
<accession>A0ABT9MR72</accession>
<evidence type="ECO:0000256" key="1">
    <source>
        <dbReference type="SAM" id="MobiDB-lite"/>
    </source>
</evidence>
<proteinExistence type="predicted"/>
<reference evidence="2 3" key="1">
    <citation type="submission" date="2023-07" db="EMBL/GenBank/DDBJ databases">
        <title>Sequencing the genomes of 1000 actinobacteria strains.</title>
        <authorList>
            <person name="Klenk H.-P."/>
        </authorList>
    </citation>
    <scope>NUCLEOTIDE SEQUENCE [LARGE SCALE GENOMIC DNA]</scope>
    <source>
        <strain evidence="2 3">DSM 44710</strain>
    </source>
</reference>
<dbReference type="Proteomes" id="UP001240984">
    <property type="component" value="Unassembled WGS sequence"/>
</dbReference>
<gene>
    <name evidence="2" type="ORF">J2S43_002313</name>
</gene>
<feature type="region of interest" description="Disordered" evidence="1">
    <location>
        <begin position="15"/>
        <end position="40"/>
    </location>
</feature>